<keyword evidence="2" id="KW-1185">Reference proteome</keyword>
<evidence type="ECO:0000313" key="1">
    <source>
        <dbReference type="EMBL" id="MFC6169380.1"/>
    </source>
</evidence>
<proteinExistence type="predicted"/>
<protein>
    <submittedName>
        <fullName evidence="1">Uncharacterized protein</fullName>
    </submittedName>
</protein>
<organism evidence="1 2">
    <name type="scientific">Loigolactobacillus jiayinensis</name>
    <dbReference type="NCBI Taxonomy" id="2486016"/>
    <lineage>
        <taxon>Bacteria</taxon>
        <taxon>Bacillati</taxon>
        <taxon>Bacillota</taxon>
        <taxon>Bacilli</taxon>
        <taxon>Lactobacillales</taxon>
        <taxon>Lactobacillaceae</taxon>
        <taxon>Loigolactobacillus</taxon>
    </lineage>
</organism>
<name>A0ABW1R8Z5_9LACO</name>
<gene>
    <name evidence="1" type="ORF">ACFQGP_02165</name>
</gene>
<dbReference type="RefSeq" id="WP_125553084.1">
    <property type="nucleotide sequence ID" value="NZ_JBHSSL010000018.1"/>
</dbReference>
<dbReference type="EMBL" id="JBHSSL010000018">
    <property type="protein sequence ID" value="MFC6169380.1"/>
    <property type="molecule type" value="Genomic_DNA"/>
</dbReference>
<dbReference type="Proteomes" id="UP001596289">
    <property type="component" value="Unassembled WGS sequence"/>
</dbReference>
<evidence type="ECO:0000313" key="2">
    <source>
        <dbReference type="Proteomes" id="UP001596289"/>
    </source>
</evidence>
<comment type="caution">
    <text evidence="1">The sequence shown here is derived from an EMBL/GenBank/DDBJ whole genome shotgun (WGS) entry which is preliminary data.</text>
</comment>
<accession>A0ABW1R8Z5</accession>
<sequence length="71" mass="8000">MTNLGIPASRELAKRDFLDRPLTDQGDVYCLGEFWYRQGDAAEFLQFLQFMCLNQRSAAGVLRLMGARAVG</sequence>
<reference evidence="2" key="1">
    <citation type="journal article" date="2019" name="Int. J. Syst. Evol. Microbiol.">
        <title>The Global Catalogue of Microorganisms (GCM) 10K type strain sequencing project: providing services to taxonomists for standard genome sequencing and annotation.</title>
        <authorList>
            <consortium name="The Broad Institute Genomics Platform"/>
            <consortium name="The Broad Institute Genome Sequencing Center for Infectious Disease"/>
            <person name="Wu L."/>
            <person name="Ma J."/>
        </authorList>
    </citation>
    <scope>NUCLEOTIDE SEQUENCE [LARGE SCALE GENOMIC DNA]</scope>
    <source>
        <strain evidence="2">CCM 8904</strain>
    </source>
</reference>